<evidence type="ECO:0000256" key="4">
    <source>
        <dbReference type="ARBA" id="ARBA00022737"/>
    </source>
</evidence>
<protein>
    <submittedName>
        <fullName evidence="8">Xylose import ATP-binding protein XylG</fullName>
    </submittedName>
</protein>
<gene>
    <name evidence="8" type="primary">xylG</name>
    <name evidence="8" type="ORF">GMJLKIPL_2633</name>
</gene>
<comment type="similarity">
    <text evidence="1">Belongs to the ABC transporter superfamily.</text>
</comment>
<evidence type="ECO:0000313" key="9">
    <source>
        <dbReference type="Proteomes" id="UP001055153"/>
    </source>
</evidence>
<evidence type="ECO:0000256" key="6">
    <source>
        <dbReference type="ARBA" id="ARBA00022840"/>
    </source>
</evidence>
<dbReference type="SMART" id="SM00382">
    <property type="entry name" value="AAA"/>
    <property type="match status" value="1"/>
</dbReference>
<dbReference type="InterPro" id="IPR027417">
    <property type="entry name" value="P-loop_NTPase"/>
</dbReference>
<keyword evidence="5" id="KW-0547">Nucleotide-binding</keyword>
<dbReference type="PROSITE" id="PS50893">
    <property type="entry name" value="ABC_TRANSPORTER_2"/>
    <property type="match status" value="2"/>
</dbReference>
<accession>A0ABQ4SC57</accession>
<proteinExistence type="inferred from homology"/>
<dbReference type="InterPro" id="IPR003593">
    <property type="entry name" value="AAA+_ATPase"/>
</dbReference>
<feature type="domain" description="ABC transporter" evidence="7">
    <location>
        <begin position="266"/>
        <end position="509"/>
    </location>
</feature>
<sequence length="521" mass="55638">MPPEPRPVLLALRGITKRFGALVANDAIDLDLRSGEILALLGENGAGKTTLMNILFGHYTADAGEVRVADGAGRLVALPPGRPRAALRAGIGMVHQHFTLADALTGLDNVMLGTEPLWRLRRRTGPARRRLDDLMHRSGLAVDLDLPVGRLTVGERQRIEILKALYRDVRVLILDEPTAVLTPAESEGLFATLRTLADRGLAVAFISHKLGEVMAASDRIAVLRAGRKVAERETAGADRGMLAALMVGRAVPPSRRSARPPGREVLALDAVSVAGHHARDRLEEASLSVREGEIVGIAGVAGNGQAALARLLFGLVRPAAGRVRLRGEAVRRFDPGLFVRLGIGRIPEDRHHEGVVAAMSVAETLAAEEIRTRFQRGGFLRLAAIRARALAAIRDHDIRCPGPETPVRLLSGGNMQKVVLARTLDRAPALIVAAQPTRGLDIGAVAEVHRRLLDARARGAAVLLISEDLDELFALSDRIAVMARSRLSAALPAETLDATRLGLMMAGQGEAAPQEPVPEPG</sequence>
<name>A0ABQ4SC57_9HYPH</name>
<keyword evidence="4" id="KW-0677">Repeat</keyword>
<dbReference type="SUPFAM" id="SSF52540">
    <property type="entry name" value="P-loop containing nucleoside triphosphate hydrolases"/>
    <property type="match status" value="2"/>
</dbReference>
<dbReference type="InterPro" id="IPR050107">
    <property type="entry name" value="ABC_carbohydrate_import_ATPase"/>
</dbReference>
<dbReference type="CDD" id="cd03216">
    <property type="entry name" value="ABC_Carb_Monos_I"/>
    <property type="match status" value="1"/>
</dbReference>
<dbReference type="InterPro" id="IPR017871">
    <property type="entry name" value="ABC_transporter-like_CS"/>
</dbReference>
<evidence type="ECO:0000256" key="3">
    <source>
        <dbReference type="ARBA" id="ARBA00022597"/>
    </source>
</evidence>
<keyword evidence="3" id="KW-0762">Sugar transport</keyword>
<dbReference type="InterPro" id="IPR003439">
    <property type="entry name" value="ABC_transporter-like_ATP-bd"/>
</dbReference>
<reference evidence="8" key="2">
    <citation type="submission" date="2021-08" db="EMBL/GenBank/DDBJ databases">
        <authorList>
            <person name="Tani A."/>
            <person name="Ola A."/>
            <person name="Ogura Y."/>
            <person name="Katsura K."/>
            <person name="Hayashi T."/>
        </authorList>
    </citation>
    <scope>NUCLEOTIDE SEQUENCE</scope>
    <source>
        <strain evidence="8">DSM 17168</strain>
    </source>
</reference>
<evidence type="ECO:0000256" key="2">
    <source>
        <dbReference type="ARBA" id="ARBA00022448"/>
    </source>
</evidence>
<dbReference type="Pfam" id="PF00005">
    <property type="entry name" value="ABC_tran"/>
    <property type="match status" value="2"/>
</dbReference>
<feature type="domain" description="ABC transporter" evidence="7">
    <location>
        <begin position="10"/>
        <end position="250"/>
    </location>
</feature>
<evidence type="ECO:0000259" key="7">
    <source>
        <dbReference type="PROSITE" id="PS50893"/>
    </source>
</evidence>
<organism evidence="8 9">
    <name type="scientific">Methylobacterium isbiliense</name>
    <dbReference type="NCBI Taxonomy" id="315478"/>
    <lineage>
        <taxon>Bacteria</taxon>
        <taxon>Pseudomonadati</taxon>
        <taxon>Pseudomonadota</taxon>
        <taxon>Alphaproteobacteria</taxon>
        <taxon>Hyphomicrobiales</taxon>
        <taxon>Methylobacteriaceae</taxon>
        <taxon>Methylobacterium</taxon>
    </lineage>
</organism>
<dbReference type="PANTHER" id="PTHR43790">
    <property type="entry name" value="CARBOHYDRATE TRANSPORT ATP-BINDING PROTEIN MG119-RELATED"/>
    <property type="match status" value="1"/>
</dbReference>
<evidence type="ECO:0000313" key="8">
    <source>
        <dbReference type="EMBL" id="GJE00707.1"/>
    </source>
</evidence>
<reference evidence="8" key="1">
    <citation type="journal article" date="2021" name="Front. Microbiol.">
        <title>Comprehensive Comparative Genomics and Phenotyping of Methylobacterium Species.</title>
        <authorList>
            <person name="Alessa O."/>
            <person name="Ogura Y."/>
            <person name="Fujitani Y."/>
            <person name="Takami H."/>
            <person name="Hayashi T."/>
            <person name="Sahin N."/>
            <person name="Tani A."/>
        </authorList>
    </citation>
    <scope>NUCLEOTIDE SEQUENCE</scope>
    <source>
        <strain evidence="8">DSM 17168</strain>
    </source>
</reference>
<dbReference type="EMBL" id="BPQQ01000031">
    <property type="protein sequence ID" value="GJE00707.1"/>
    <property type="molecule type" value="Genomic_DNA"/>
</dbReference>
<keyword evidence="6 8" id="KW-0067">ATP-binding</keyword>
<dbReference type="RefSeq" id="WP_238235575.1">
    <property type="nucleotide sequence ID" value="NZ_BPQQ01000031.1"/>
</dbReference>
<comment type="caution">
    <text evidence="8">The sequence shown here is derived from an EMBL/GenBank/DDBJ whole genome shotgun (WGS) entry which is preliminary data.</text>
</comment>
<evidence type="ECO:0000256" key="1">
    <source>
        <dbReference type="ARBA" id="ARBA00005417"/>
    </source>
</evidence>
<dbReference type="PANTHER" id="PTHR43790:SF9">
    <property type="entry name" value="GALACTOFURANOSE TRANSPORTER ATP-BINDING PROTEIN YTFR"/>
    <property type="match status" value="1"/>
</dbReference>
<evidence type="ECO:0000256" key="5">
    <source>
        <dbReference type="ARBA" id="ARBA00022741"/>
    </source>
</evidence>
<dbReference type="Gene3D" id="3.40.50.300">
    <property type="entry name" value="P-loop containing nucleotide triphosphate hydrolases"/>
    <property type="match status" value="2"/>
</dbReference>
<dbReference type="PROSITE" id="PS00211">
    <property type="entry name" value="ABC_TRANSPORTER_1"/>
    <property type="match status" value="1"/>
</dbReference>
<keyword evidence="9" id="KW-1185">Reference proteome</keyword>
<dbReference type="Proteomes" id="UP001055153">
    <property type="component" value="Unassembled WGS sequence"/>
</dbReference>
<keyword evidence="2" id="KW-0813">Transport</keyword>
<dbReference type="CDD" id="cd03215">
    <property type="entry name" value="ABC_Carb_Monos_II"/>
    <property type="match status" value="1"/>
</dbReference>
<dbReference type="GO" id="GO:0005524">
    <property type="term" value="F:ATP binding"/>
    <property type="evidence" value="ECO:0007669"/>
    <property type="project" value="UniProtKB-KW"/>
</dbReference>